<feature type="transmembrane region" description="Helical" evidence="7">
    <location>
        <begin position="228"/>
        <end position="251"/>
    </location>
</feature>
<dbReference type="EMBL" id="FUWO01000011">
    <property type="protein sequence ID" value="SJZ64020.1"/>
    <property type="molecule type" value="Genomic_DNA"/>
</dbReference>
<keyword evidence="3 7" id="KW-0812">Transmembrane</keyword>
<feature type="domain" description="Threonine/serine exporter-like N-terminal" evidence="8">
    <location>
        <begin position="10"/>
        <end position="251"/>
    </location>
</feature>
<comment type="similarity">
    <text evidence="6">Belongs to the ThrE exporter (TC 2.A.79) family.</text>
</comment>
<evidence type="ECO:0000313" key="10">
    <source>
        <dbReference type="Proteomes" id="UP000189941"/>
    </source>
</evidence>
<dbReference type="GO" id="GO:0005886">
    <property type="term" value="C:plasma membrane"/>
    <property type="evidence" value="ECO:0007669"/>
    <property type="project" value="UniProtKB-SubCell"/>
</dbReference>
<keyword evidence="4 7" id="KW-1133">Transmembrane helix</keyword>
<evidence type="ECO:0000256" key="6">
    <source>
        <dbReference type="ARBA" id="ARBA00034125"/>
    </source>
</evidence>
<accession>A0A1T4MAF1</accession>
<evidence type="ECO:0000256" key="1">
    <source>
        <dbReference type="ARBA" id="ARBA00004651"/>
    </source>
</evidence>
<protein>
    <submittedName>
        <fullName evidence="9">Uncharacterized membrane protein YjjP, DUF1212 family</fullName>
    </submittedName>
</protein>
<evidence type="ECO:0000259" key="8">
    <source>
        <dbReference type="Pfam" id="PF06738"/>
    </source>
</evidence>
<dbReference type="InterPro" id="IPR010619">
    <property type="entry name" value="ThrE-like_N"/>
</dbReference>
<evidence type="ECO:0000256" key="3">
    <source>
        <dbReference type="ARBA" id="ARBA00022692"/>
    </source>
</evidence>
<evidence type="ECO:0000256" key="2">
    <source>
        <dbReference type="ARBA" id="ARBA00022475"/>
    </source>
</evidence>
<feature type="transmembrane region" description="Helical" evidence="7">
    <location>
        <begin position="168"/>
        <end position="186"/>
    </location>
</feature>
<dbReference type="Proteomes" id="UP000189941">
    <property type="component" value="Unassembled WGS sequence"/>
</dbReference>
<evidence type="ECO:0000256" key="7">
    <source>
        <dbReference type="SAM" id="Phobius"/>
    </source>
</evidence>
<dbReference type="Pfam" id="PF06738">
    <property type="entry name" value="ThrE"/>
    <property type="match status" value="1"/>
</dbReference>
<evidence type="ECO:0000313" key="9">
    <source>
        <dbReference type="EMBL" id="SJZ64020.1"/>
    </source>
</evidence>
<dbReference type="AlphaFoldDB" id="A0A1T4MAF1"/>
<proteinExistence type="inferred from homology"/>
<feature type="transmembrane region" description="Helical" evidence="7">
    <location>
        <begin position="123"/>
        <end position="156"/>
    </location>
</feature>
<dbReference type="GO" id="GO:0015744">
    <property type="term" value="P:succinate transport"/>
    <property type="evidence" value="ECO:0007669"/>
    <property type="project" value="TreeGrafter"/>
</dbReference>
<dbReference type="GO" id="GO:0022857">
    <property type="term" value="F:transmembrane transporter activity"/>
    <property type="evidence" value="ECO:0007669"/>
    <property type="project" value="InterPro"/>
</dbReference>
<dbReference type="STRING" id="1121925.SAMN02746011_01372"/>
<sequence>MQTKYKKYADVAALAGRIMLESHAESYRVEDTVRRILQLSGANITEVVSTTTGLYMTLDDSDPQITPITQVRRITERGNHLRKIYHVNNISRDLASGAITIEQAKERLVFIDDSEYTAYSKDLAIILMVIAFVILLGGNWMEALISVIAGLIVAFSRIGRDWSGMNQFMYGIFSTSITAFIIPIVVSYSKMPVSSDIVIISGLMPLYPGTAFMNGIRDALKGDYNSGLARIADALVIAVSLAIGVAIGLFLSKGVMG</sequence>
<evidence type="ECO:0000256" key="5">
    <source>
        <dbReference type="ARBA" id="ARBA00023136"/>
    </source>
</evidence>
<comment type="subcellular location">
    <subcellularLocation>
        <location evidence="1">Cell membrane</location>
        <topology evidence="1">Multi-pass membrane protein</topology>
    </subcellularLocation>
</comment>
<organism evidence="9 10">
    <name type="scientific">Globicatella sulfidifaciens DSM 15739</name>
    <dbReference type="NCBI Taxonomy" id="1121925"/>
    <lineage>
        <taxon>Bacteria</taxon>
        <taxon>Bacillati</taxon>
        <taxon>Bacillota</taxon>
        <taxon>Bacilli</taxon>
        <taxon>Lactobacillales</taxon>
        <taxon>Aerococcaceae</taxon>
        <taxon>Globicatella</taxon>
    </lineage>
</organism>
<dbReference type="InterPro" id="IPR050539">
    <property type="entry name" value="ThrE_Dicarb/AminoAcid_Exp"/>
</dbReference>
<keyword evidence="10" id="KW-1185">Reference proteome</keyword>
<name>A0A1T4MAF1_9LACT</name>
<evidence type="ECO:0000256" key="4">
    <source>
        <dbReference type="ARBA" id="ARBA00022989"/>
    </source>
</evidence>
<dbReference type="PANTHER" id="PTHR34390">
    <property type="entry name" value="UPF0442 PROTEIN YJJB-RELATED"/>
    <property type="match status" value="1"/>
</dbReference>
<gene>
    <name evidence="9" type="ORF">SAMN02746011_01372</name>
</gene>
<keyword evidence="5 7" id="KW-0472">Membrane</keyword>
<feature type="transmembrane region" description="Helical" evidence="7">
    <location>
        <begin position="198"/>
        <end position="216"/>
    </location>
</feature>
<dbReference type="PANTHER" id="PTHR34390:SF2">
    <property type="entry name" value="SUCCINATE TRANSPORTER SUBUNIT YJJP-RELATED"/>
    <property type="match status" value="1"/>
</dbReference>
<dbReference type="RefSeq" id="WP_078756108.1">
    <property type="nucleotide sequence ID" value="NZ_FUWO01000011.1"/>
</dbReference>
<keyword evidence="2" id="KW-1003">Cell membrane</keyword>
<reference evidence="10" key="1">
    <citation type="submission" date="2017-02" db="EMBL/GenBank/DDBJ databases">
        <authorList>
            <person name="Varghese N."/>
            <person name="Submissions S."/>
        </authorList>
    </citation>
    <scope>NUCLEOTIDE SEQUENCE [LARGE SCALE GENOMIC DNA]</scope>
    <source>
        <strain evidence="10">DSM 15739</strain>
    </source>
</reference>